<protein>
    <submittedName>
        <fullName evidence="5">Alpha-crystallin A chain-like</fullName>
    </submittedName>
</protein>
<dbReference type="InterPro" id="IPR008978">
    <property type="entry name" value="HSP20-like_chaperone"/>
</dbReference>
<dbReference type="CDD" id="cd06526">
    <property type="entry name" value="metazoan_ACD"/>
    <property type="match status" value="1"/>
</dbReference>
<reference evidence="5" key="2">
    <citation type="submission" date="2025-08" db="UniProtKB">
        <authorList>
            <consortium name="RefSeq"/>
        </authorList>
    </citation>
    <scope>IDENTIFICATION</scope>
    <source>
        <tissue evidence="5">Whole sample</tissue>
    </source>
</reference>
<dbReference type="GO" id="GO:0009408">
    <property type="term" value="P:response to heat"/>
    <property type="evidence" value="ECO:0007669"/>
    <property type="project" value="TreeGrafter"/>
</dbReference>
<evidence type="ECO:0000256" key="1">
    <source>
        <dbReference type="PROSITE-ProRule" id="PRU00285"/>
    </source>
</evidence>
<gene>
    <name evidence="5" type="primary">LOC111103397</name>
</gene>
<evidence type="ECO:0000259" key="3">
    <source>
        <dbReference type="PROSITE" id="PS01031"/>
    </source>
</evidence>
<dbReference type="InterPro" id="IPR002068">
    <property type="entry name" value="A-crystallin/Hsp20_dom"/>
</dbReference>
<evidence type="ECO:0000256" key="2">
    <source>
        <dbReference type="RuleBase" id="RU003616"/>
    </source>
</evidence>
<dbReference type="OrthoDB" id="10060792at2759"/>
<evidence type="ECO:0000313" key="4">
    <source>
        <dbReference type="Proteomes" id="UP000694844"/>
    </source>
</evidence>
<dbReference type="SUPFAM" id="SSF49764">
    <property type="entry name" value="HSP20-like chaperones"/>
    <property type="match status" value="1"/>
</dbReference>
<dbReference type="PRINTS" id="PR00299">
    <property type="entry name" value="ACRYSTALLIN"/>
</dbReference>
<accession>A0A8B8AQC7</accession>
<dbReference type="Pfam" id="PF00011">
    <property type="entry name" value="HSP20"/>
    <property type="match status" value="1"/>
</dbReference>
<feature type="domain" description="SHSP" evidence="3">
    <location>
        <begin position="94"/>
        <end position="201"/>
    </location>
</feature>
<dbReference type="PANTHER" id="PTHR45640:SF26">
    <property type="entry name" value="RE23625P"/>
    <property type="match status" value="1"/>
</dbReference>
<name>A0A8B8AQC7_CRAVI</name>
<comment type="similarity">
    <text evidence="1 2">Belongs to the small heat shock protein (HSP20) family.</text>
</comment>
<reference evidence="4" key="1">
    <citation type="submission" date="2024-06" db="UniProtKB">
        <authorList>
            <consortium name="RefSeq"/>
        </authorList>
    </citation>
    <scope>NUCLEOTIDE SEQUENCE [LARGE SCALE GENOMIC DNA]</scope>
</reference>
<organism evidence="4 5">
    <name type="scientific">Crassostrea virginica</name>
    <name type="common">Eastern oyster</name>
    <dbReference type="NCBI Taxonomy" id="6565"/>
    <lineage>
        <taxon>Eukaryota</taxon>
        <taxon>Metazoa</taxon>
        <taxon>Spiralia</taxon>
        <taxon>Lophotrochozoa</taxon>
        <taxon>Mollusca</taxon>
        <taxon>Bivalvia</taxon>
        <taxon>Autobranchia</taxon>
        <taxon>Pteriomorphia</taxon>
        <taxon>Ostreida</taxon>
        <taxon>Ostreoidea</taxon>
        <taxon>Ostreidae</taxon>
        <taxon>Crassostrea</taxon>
    </lineage>
</organism>
<dbReference type="Proteomes" id="UP000694844">
    <property type="component" value="Chromosome 1"/>
</dbReference>
<dbReference type="InterPro" id="IPR001436">
    <property type="entry name" value="Alpha-crystallin/sHSP_animal"/>
</dbReference>
<dbReference type="KEGG" id="cvn:111103397"/>
<evidence type="ECO:0000313" key="5">
    <source>
        <dbReference type="RefSeq" id="XP_022292369.1"/>
    </source>
</evidence>
<dbReference type="Gene3D" id="2.60.40.790">
    <property type="match status" value="1"/>
</dbReference>
<dbReference type="GeneID" id="111103397"/>
<keyword evidence="4" id="KW-1185">Reference proteome</keyword>
<proteinExistence type="inferred from homology"/>
<dbReference type="GO" id="GO:0005737">
    <property type="term" value="C:cytoplasm"/>
    <property type="evidence" value="ECO:0007669"/>
    <property type="project" value="TreeGrafter"/>
</dbReference>
<dbReference type="GO" id="GO:0005634">
    <property type="term" value="C:nucleus"/>
    <property type="evidence" value="ECO:0007669"/>
    <property type="project" value="TreeGrafter"/>
</dbReference>
<dbReference type="GO" id="GO:0042026">
    <property type="term" value="P:protein refolding"/>
    <property type="evidence" value="ECO:0007669"/>
    <property type="project" value="TreeGrafter"/>
</dbReference>
<sequence>MSRLVPVDYFDWGFFDRQKSLFPKFKSSFNESFEDFDRELEQIRKEMFQLTPMDFGAGFGEDPFGKDPFGKDPFGKDPFDKDFFGKDPFAGFGSSMLKVEKPFIEDISGNKKLNLKFDCSQFKPEEITVKTVDRNLTVNAKHVEESPGKKIHREFTKSYVLPDNIDPMKVTSSLSGDGVLCIEAPAPKSVETRAERIIPIEKLAIK</sequence>
<dbReference type="AlphaFoldDB" id="A0A8B8AQC7"/>
<dbReference type="RefSeq" id="XP_022292369.1">
    <property type="nucleotide sequence ID" value="XM_022436661.1"/>
</dbReference>
<dbReference type="GO" id="GO:0051082">
    <property type="term" value="F:unfolded protein binding"/>
    <property type="evidence" value="ECO:0007669"/>
    <property type="project" value="TreeGrafter"/>
</dbReference>
<dbReference type="PROSITE" id="PS01031">
    <property type="entry name" value="SHSP"/>
    <property type="match status" value="1"/>
</dbReference>
<dbReference type="PANTHER" id="PTHR45640">
    <property type="entry name" value="HEAT SHOCK PROTEIN HSP-12.2-RELATED"/>
    <property type="match status" value="1"/>
</dbReference>